<proteinExistence type="predicted"/>
<name>A0ACB8VA34_9TELE</name>
<protein>
    <submittedName>
        <fullName evidence="1">Uncharacterized protein</fullName>
    </submittedName>
</protein>
<keyword evidence="2" id="KW-1185">Reference proteome</keyword>
<evidence type="ECO:0000313" key="1">
    <source>
        <dbReference type="EMBL" id="KAI3352364.1"/>
    </source>
</evidence>
<evidence type="ECO:0000313" key="2">
    <source>
        <dbReference type="Proteomes" id="UP000831701"/>
    </source>
</evidence>
<reference evidence="1" key="1">
    <citation type="submission" date="2022-04" db="EMBL/GenBank/DDBJ databases">
        <title>Jade perch genome.</title>
        <authorList>
            <person name="Chao B."/>
        </authorList>
    </citation>
    <scope>NUCLEOTIDE SEQUENCE</scope>
    <source>
        <strain evidence="1">CB-2022</strain>
    </source>
</reference>
<dbReference type="Proteomes" id="UP000831701">
    <property type="component" value="Chromosome 23"/>
</dbReference>
<organism evidence="1 2">
    <name type="scientific">Scortum barcoo</name>
    <name type="common">barcoo grunter</name>
    <dbReference type="NCBI Taxonomy" id="214431"/>
    <lineage>
        <taxon>Eukaryota</taxon>
        <taxon>Metazoa</taxon>
        <taxon>Chordata</taxon>
        <taxon>Craniata</taxon>
        <taxon>Vertebrata</taxon>
        <taxon>Euteleostomi</taxon>
        <taxon>Actinopterygii</taxon>
        <taxon>Neopterygii</taxon>
        <taxon>Teleostei</taxon>
        <taxon>Neoteleostei</taxon>
        <taxon>Acanthomorphata</taxon>
        <taxon>Eupercaria</taxon>
        <taxon>Centrarchiformes</taxon>
        <taxon>Terapontoidei</taxon>
        <taxon>Terapontidae</taxon>
        <taxon>Scortum</taxon>
    </lineage>
</organism>
<comment type="caution">
    <text evidence="1">The sequence shown here is derived from an EMBL/GenBank/DDBJ whole genome shotgun (WGS) entry which is preliminary data.</text>
</comment>
<dbReference type="EMBL" id="CM041553">
    <property type="protein sequence ID" value="KAI3352364.1"/>
    <property type="molecule type" value="Genomic_DNA"/>
</dbReference>
<accession>A0ACB8VA34</accession>
<sequence>MSDHWLIRLTGDSKRGSLVSRSSTTCPSSLPDSPESPVFLDNGAKEERGGFESRPFIRGLQGRSMSMRAPSKTKDTLSKVLPLRWSLGSKDRRKPDPVPPSVQDPAPVELVQYLESGRRPRCTKDPIVTLMSEPRSRKEATEGRAATNVRSSSVGSISCLGRTGDEPHTESPQVPEGQRMPSNKTASLRRSKGNQARDESGPNISSSSSSNTLTRRKDSRKQSSSKASQDTEAKRSSSARVQPSYSTPSLHDGTLRRQKGDRADRESHGTYEGNSKTKKGEVPKSHEGLLSFFKGNFLKKDKDSKKSREGESGKTGGEEGGRRTLSRLSLSNGAAGGVTGVEGGKCNGPGHPGDELANGKVGRTTADIKRSQSSSNIPTKAEQSMRRTASLHRNGMSTAPAQSRSLITDKPSYGTLQRTRYSTTSLGRKRTVPESSF</sequence>
<gene>
    <name evidence="1" type="ORF">L3Q82_005331</name>
</gene>